<keyword evidence="10" id="KW-1185">Reference proteome</keyword>
<dbReference type="InterPro" id="IPR036396">
    <property type="entry name" value="Cyt_P450_sf"/>
</dbReference>
<dbReference type="Gene3D" id="1.10.630.10">
    <property type="entry name" value="Cytochrome P450"/>
    <property type="match status" value="1"/>
</dbReference>
<keyword evidence="5 7" id="KW-0408">Iron</keyword>
<evidence type="ECO:0000256" key="4">
    <source>
        <dbReference type="ARBA" id="ARBA00023002"/>
    </source>
</evidence>
<evidence type="ECO:0000313" key="9">
    <source>
        <dbReference type="EMBL" id="GIQ69063.1"/>
    </source>
</evidence>
<dbReference type="Proteomes" id="UP000677918">
    <property type="component" value="Unassembled WGS sequence"/>
</dbReference>
<reference evidence="9" key="1">
    <citation type="submission" date="2021-04" db="EMBL/GenBank/DDBJ databases">
        <title>Draft genome sequence of Xylanibacillus composti strain K13.</title>
        <authorList>
            <person name="Uke A."/>
            <person name="Chhe C."/>
            <person name="Baramee S."/>
            <person name="Kosugi A."/>
        </authorList>
    </citation>
    <scope>NUCLEOTIDE SEQUENCE</scope>
    <source>
        <strain evidence="9">K13</strain>
    </source>
</reference>
<sequence length="207" mass="23934">MMSNEQLRDEVMTLFLAGHETTANTLSWTFYLLTQHPEAESKLMRELEQVLNGQAPSFRHFPQLVYTQSIVKEAMRLYPPVWLISREPLEDVQLEQYVLPAGCEIALSQWVMHRHPDYFPEPRSFIPDRWTPEFEEALPAYVYFPFGAGPRMCIGNNFAMLEATLLLAGVLQQYRIVYDSAKPVAPEPSITLRPKPGVPVRVVRRRE</sequence>
<organism evidence="9 10">
    <name type="scientific">Xylanibacillus composti</name>
    <dbReference type="NCBI Taxonomy" id="1572762"/>
    <lineage>
        <taxon>Bacteria</taxon>
        <taxon>Bacillati</taxon>
        <taxon>Bacillota</taxon>
        <taxon>Bacilli</taxon>
        <taxon>Bacillales</taxon>
        <taxon>Paenibacillaceae</taxon>
        <taxon>Xylanibacillus</taxon>
    </lineage>
</organism>
<keyword evidence="6 8" id="KW-0503">Monooxygenase</keyword>
<evidence type="ECO:0000256" key="1">
    <source>
        <dbReference type="ARBA" id="ARBA00010617"/>
    </source>
</evidence>
<evidence type="ECO:0000256" key="8">
    <source>
        <dbReference type="RuleBase" id="RU000461"/>
    </source>
</evidence>
<evidence type="ECO:0000313" key="10">
    <source>
        <dbReference type="Proteomes" id="UP000677918"/>
    </source>
</evidence>
<dbReference type="InterPro" id="IPR050196">
    <property type="entry name" value="Cytochrome_P450_Monoox"/>
</dbReference>
<comment type="caution">
    <text evidence="9">The sequence shown here is derived from an EMBL/GenBank/DDBJ whole genome shotgun (WGS) entry which is preliminary data.</text>
</comment>
<dbReference type="InterPro" id="IPR001128">
    <property type="entry name" value="Cyt_P450"/>
</dbReference>
<evidence type="ECO:0000256" key="6">
    <source>
        <dbReference type="ARBA" id="ARBA00023033"/>
    </source>
</evidence>
<keyword evidence="3 7" id="KW-0479">Metal-binding</keyword>
<dbReference type="PRINTS" id="PR00385">
    <property type="entry name" value="P450"/>
</dbReference>
<gene>
    <name evidence="9" type="ORF">XYCOK13_18870</name>
</gene>
<protein>
    <recommendedName>
        <fullName evidence="11">Cytochrome P450</fullName>
    </recommendedName>
</protein>
<dbReference type="GO" id="GO:0004497">
    <property type="term" value="F:monooxygenase activity"/>
    <property type="evidence" value="ECO:0007669"/>
    <property type="project" value="UniProtKB-KW"/>
</dbReference>
<evidence type="ECO:0008006" key="11">
    <source>
        <dbReference type="Google" id="ProtNLM"/>
    </source>
</evidence>
<accession>A0A8J4H5X6</accession>
<dbReference type="GO" id="GO:0020037">
    <property type="term" value="F:heme binding"/>
    <property type="evidence" value="ECO:0007669"/>
    <property type="project" value="InterPro"/>
</dbReference>
<evidence type="ECO:0000256" key="7">
    <source>
        <dbReference type="PIRSR" id="PIRSR602401-1"/>
    </source>
</evidence>
<feature type="binding site" description="axial binding residue" evidence="7">
    <location>
        <position position="153"/>
    </location>
    <ligand>
        <name>heme</name>
        <dbReference type="ChEBI" id="CHEBI:30413"/>
    </ligand>
    <ligandPart>
        <name>Fe</name>
        <dbReference type="ChEBI" id="CHEBI:18248"/>
    </ligandPart>
</feature>
<dbReference type="PROSITE" id="PS00086">
    <property type="entry name" value="CYTOCHROME_P450"/>
    <property type="match status" value="1"/>
</dbReference>
<dbReference type="EMBL" id="BOVK01000023">
    <property type="protein sequence ID" value="GIQ69063.1"/>
    <property type="molecule type" value="Genomic_DNA"/>
</dbReference>
<dbReference type="PRINTS" id="PR00463">
    <property type="entry name" value="EP450I"/>
</dbReference>
<evidence type="ECO:0000256" key="2">
    <source>
        <dbReference type="ARBA" id="ARBA00022617"/>
    </source>
</evidence>
<dbReference type="AlphaFoldDB" id="A0A8J4H5X6"/>
<keyword evidence="4 8" id="KW-0560">Oxidoreductase</keyword>
<keyword evidence="2 7" id="KW-0349">Heme</keyword>
<dbReference type="GO" id="GO:0016705">
    <property type="term" value="F:oxidoreductase activity, acting on paired donors, with incorporation or reduction of molecular oxygen"/>
    <property type="evidence" value="ECO:0007669"/>
    <property type="project" value="InterPro"/>
</dbReference>
<proteinExistence type="inferred from homology"/>
<dbReference type="GO" id="GO:0005506">
    <property type="term" value="F:iron ion binding"/>
    <property type="evidence" value="ECO:0007669"/>
    <property type="project" value="InterPro"/>
</dbReference>
<dbReference type="SUPFAM" id="SSF48264">
    <property type="entry name" value="Cytochrome P450"/>
    <property type="match status" value="1"/>
</dbReference>
<dbReference type="InterPro" id="IPR002401">
    <property type="entry name" value="Cyt_P450_E_grp-I"/>
</dbReference>
<dbReference type="PANTHER" id="PTHR24291:SF50">
    <property type="entry name" value="BIFUNCTIONAL ALBAFLAVENONE MONOOXYGENASE_TERPENE SYNTHASE"/>
    <property type="match status" value="1"/>
</dbReference>
<evidence type="ECO:0000256" key="5">
    <source>
        <dbReference type="ARBA" id="ARBA00023004"/>
    </source>
</evidence>
<dbReference type="Pfam" id="PF00067">
    <property type="entry name" value="p450"/>
    <property type="match status" value="1"/>
</dbReference>
<comment type="similarity">
    <text evidence="1 8">Belongs to the cytochrome P450 family.</text>
</comment>
<name>A0A8J4H5X6_9BACL</name>
<evidence type="ECO:0000256" key="3">
    <source>
        <dbReference type="ARBA" id="ARBA00022723"/>
    </source>
</evidence>
<dbReference type="PANTHER" id="PTHR24291">
    <property type="entry name" value="CYTOCHROME P450 FAMILY 4"/>
    <property type="match status" value="1"/>
</dbReference>
<comment type="cofactor">
    <cofactor evidence="7">
        <name>heme</name>
        <dbReference type="ChEBI" id="CHEBI:30413"/>
    </cofactor>
</comment>
<dbReference type="InterPro" id="IPR017972">
    <property type="entry name" value="Cyt_P450_CS"/>
</dbReference>